<dbReference type="KEGG" id="tcc:18609488"/>
<name>A0AB32W023_THECC</name>
<protein>
    <submittedName>
        <fullName evidence="3">Uncharacterized protein LOC18609488 isoform X1</fullName>
    </submittedName>
</protein>
<evidence type="ECO:0000313" key="2">
    <source>
        <dbReference type="Proteomes" id="UP000694886"/>
    </source>
</evidence>
<organism evidence="2 3">
    <name type="scientific">Theobroma cacao</name>
    <name type="common">Cacao</name>
    <name type="synonym">Cocoa</name>
    <dbReference type="NCBI Taxonomy" id="3641"/>
    <lineage>
        <taxon>Eukaryota</taxon>
        <taxon>Viridiplantae</taxon>
        <taxon>Streptophyta</taxon>
        <taxon>Embryophyta</taxon>
        <taxon>Tracheophyta</taxon>
        <taxon>Spermatophyta</taxon>
        <taxon>Magnoliopsida</taxon>
        <taxon>eudicotyledons</taxon>
        <taxon>Gunneridae</taxon>
        <taxon>Pentapetalae</taxon>
        <taxon>rosids</taxon>
        <taxon>malvids</taxon>
        <taxon>Malvales</taxon>
        <taxon>Malvaceae</taxon>
        <taxon>Byttnerioideae</taxon>
        <taxon>Theobroma</taxon>
    </lineage>
</organism>
<reference evidence="3" key="2">
    <citation type="submission" date="2025-08" db="UniProtKB">
        <authorList>
            <consortium name="RefSeq"/>
        </authorList>
    </citation>
    <scope>IDENTIFICATION</scope>
</reference>
<dbReference type="GeneID" id="18609488"/>
<dbReference type="RefSeq" id="XP_017971458.1">
    <property type="nucleotide sequence ID" value="XM_018115969.1"/>
</dbReference>
<proteinExistence type="predicted"/>
<evidence type="ECO:0000256" key="1">
    <source>
        <dbReference type="SAM" id="MobiDB-lite"/>
    </source>
</evidence>
<dbReference type="Gramene" id="Tc02v2_t022030.1">
    <property type="protein sequence ID" value="Tc02v2_p022030.1"/>
    <property type="gene ID" value="Tc02v2_g022030"/>
</dbReference>
<feature type="region of interest" description="Disordered" evidence="1">
    <location>
        <begin position="52"/>
        <end position="87"/>
    </location>
</feature>
<accession>A0AB32W023</accession>
<reference evidence="2" key="1">
    <citation type="journal article" date="1997" name="Nucleic Acids Res.">
        <title>tRNAscan-SE: a program for improved detection of transfer RNA genes in genomic sequence.</title>
        <authorList>
            <person name="Lowe T.M."/>
            <person name="Eddy S.R."/>
        </authorList>
    </citation>
    <scope>NUCLEOTIDE SEQUENCE [LARGE SCALE GENOMIC DNA]</scope>
    <source>
        <strain evidence="2">r\B97-61/B2</strain>
    </source>
</reference>
<dbReference type="Proteomes" id="UP000694886">
    <property type="component" value="Chromosome 2"/>
</dbReference>
<sequence length="103" mass="11483">MDGEEGMTELRTQVLRNVFQKNFYFKTNTPIICKNAAGCKVSDLGDNCRMEGFFTGEKDRGRPRKKPEREKEGNDAGSSPRSIGLGLTPCQYRSSTCGPPLFN</sequence>
<evidence type="ECO:0000313" key="3">
    <source>
        <dbReference type="RefSeq" id="XP_017971458.1"/>
    </source>
</evidence>
<dbReference type="AlphaFoldDB" id="A0AB32W023"/>
<gene>
    <name evidence="3" type="primary">LOC18609488</name>
</gene>